<name>A0A1V4JMC0_PATFA</name>
<keyword evidence="3" id="KW-1185">Reference proteome</keyword>
<feature type="region of interest" description="Disordered" evidence="1">
    <location>
        <begin position="1"/>
        <end position="37"/>
    </location>
</feature>
<accession>A0A1V4JMC0</accession>
<gene>
    <name evidence="2" type="ORF">AV530_005707</name>
</gene>
<organism evidence="2 3">
    <name type="scientific">Patagioenas fasciata monilis</name>
    <dbReference type="NCBI Taxonomy" id="372326"/>
    <lineage>
        <taxon>Eukaryota</taxon>
        <taxon>Metazoa</taxon>
        <taxon>Chordata</taxon>
        <taxon>Craniata</taxon>
        <taxon>Vertebrata</taxon>
        <taxon>Euteleostomi</taxon>
        <taxon>Archelosauria</taxon>
        <taxon>Archosauria</taxon>
        <taxon>Dinosauria</taxon>
        <taxon>Saurischia</taxon>
        <taxon>Theropoda</taxon>
        <taxon>Coelurosauria</taxon>
        <taxon>Aves</taxon>
        <taxon>Neognathae</taxon>
        <taxon>Neoaves</taxon>
        <taxon>Columbimorphae</taxon>
        <taxon>Columbiformes</taxon>
        <taxon>Columbidae</taxon>
        <taxon>Patagioenas</taxon>
    </lineage>
</organism>
<feature type="compositionally biased region" description="Pro residues" evidence="1">
    <location>
        <begin position="1"/>
        <end position="12"/>
    </location>
</feature>
<protein>
    <submittedName>
        <fullName evidence="2">Uncharacterized protein</fullName>
    </submittedName>
</protein>
<sequence>MAPAGPPSPPGLTPELSVGTPGWRNPQGQENGVVFPSERGKTSFRNLCLQGSRCEEPLCGRAAGWGRRARRGPVVPRQLCSW</sequence>
<dbReference type="AlphaFoldDB" id="A0A1V4JMC0"/>
<evidence type="ECO:0000313" key="2">
    <source>
        <dbReference type="EMBL" id="OPJ73328.1"/>
    </source>
</evidence>
<dbReference type="EMBL" id="LSYS01006902">
    <property type="protein sequence ID" value="OPJ73328.1"/>
    <property type="molecule type" value="Genomic_DNA"/>
</dbReference>
<comment type="caution">
    <text evidence="2">The sequence shown here is derived from an EMBL/GenBank/DDBJ whole genome shotgun (WGS) entry which is preliminary data.</text>
</comment>
<reference evidence="2 3" key="1">
    <citation type="submission" date="2016-02" db="EMBL/GenBank/DDBJ databases">
        <title>Band-tailed pigeon sequencing and assembly.</title>
        <authorList>
            <person name="Soares A.E."/>
            <person name="Novak B.J."/>
            <person name="Rice E.S."/>
            <person name="O'Connell B."/>
            <person name="Chang D."/>
            <person name="Weber S."/>
            <person name="Shapiro B."/>
        </authorList>
    </citation>
    <scope>NUCLEOTIDE SEQUENCE [LARGE SCALE GENOMIC DNA]</scope>
    <source>
        <strain evidence="2">BTP2013</strain>
        <tissue evidence="2">Blood</tissue>
    </source>
</reference>
<evidence type="ECO:0000256" key="1">
    <source>
        <dbReference type="SAM" id="MobiDB-lite"/>
    </source>
</evidence>
<evidence type="ECO:0000313" key="3">
    <source>
        <dbReference type="Proteomes" id="UP000190648"/>
    </source>
</evidence>
<dbReference type="Proteomes" id="UP000190648">
    <property type="component" value="Unassembled WGS sequence"/>
</dbReference>
<proteinExistence type="predicted"/>